<name>A0A940M7N7_9ACTN</name>
<evidence type="ECO:0000313" key="3">
    <source>
        <dbReference type="Proteomes" id="UP000670475"/>
    </source>
</evidence>
<organism evidence="2 3">
    <name type="scientific">Streptomyces montanisoli</name>
    <dbReference type="NCBI Taxonomy" id="2798581"/>
    <lineage>
        <taxon>Bacteria</taxon>
        <taxon>Bacillati</taxon>
        <taxon>Actinomycetota</taxon>
        <taxon>Actinomycetes</taxon>
        <taxon>Kitasatosporales</taxon>
        <taxon>Streptomycetaceae</taxon>
        <taxon>Streptomyces</taxon>
    </lineage>
</organism>
<feature type="compositionally biased region" description="Basic and acidic residues" evidence="1">
    <location>
        <begin position="54"/>
        <end position="65"/>
    </location>
</feature>
<accession>A0A940M7N7</accession>
<dbReference type="Proteomes" id="UP000670475">
    <property type="component" value="Unassembled WGS sequence"/>
</dbReference>
<comment type="caution">
    <text evidence="2">The sequence shown here is derived from an EMBL/GenBank/DDBJ whole genome shotgun (WGS) entry which is preliminary data.</text>
</comment>
<keyword evidence="3" id="KW-1185">Reference proteome</keyword>
<dbReference type="AlphaFoldDB" id="A0A940M7N7"/>
<sequence length="82" mass="8921">MRQGHLGGEGGGVNRTLATSTEENPMIAYDVQKAHHADLLREAAARRLARRVKDARKAAAGERGHGSGRRVRPLQQLFDHAA</sequence>
<gene>
    <name evidence="2" type="ORF">JFN87_09375</name>
</gene>
<dbReference type="RefSeq" id="WP_209339477.1">
    <property type="nucleotide sequence ID" value="NZ_JAGIQL010000027.1"/>
</dbReference>
<evidence type="ECO:0000313" key="2">
    <source>
        <dbReference type="EMBL" id="MBP0457709.1"/>
    </source>
</evidence>
<evidence type="ECO:0000256" key="1">
    <source>
        <dbReference type="SAM" id="MobiDB-lite"/>
    </source>
</evidence>
<protein>
    <submittedName>
        <fullName evidence="2">Uncharacterized protein</fullName>
    </submittedName>
</protein>
<proteinExistence type="predicted"/>
<reference evidence="2" key="1">
    <citation type="submission" date="2021-03" db="EMBL/GenBank/DDBJ databases">
        <title>Whole genome sequence of Streptomyces bomunensis MMS17-BM035.</title>
        <authorList>
            <person name="Lee J.H."/>
        </authorList>
    </citation>
    <scope>NUCLEOTIDE SEQUENCE</scope>
    <source>
        <strain evidence="2">MMS17-BM035</strain>
    </source>
</reference>
<feature type="region of interest" description="Disordered" evidence="1">
    <location>
        <begin position="54"/>
        <end position="82"/>
    </location>
</feature>
<dbReference type="EMBL" id="JAGIQL010000027">
    <property type="protein sequence ID" value="MBP0457709.1"/>
    <property type="molecule type" value="Genomic_DNA"/>
</dbReference>